<reference evidence="1" key="1">
    <citation type="submission" date="2022-02" db="EMBL/GenBank/DDBJ databases">
        <title>Atlantic sturgeon de novo genome assembly.</title>
        <authorList>
            <person name="Stock M."/>
            <person name="Klopp C."/>
            <person name="Guiguen Y."/>
            <person name="Cabau C."/>
            <person name="Parinello H."/>
            <person name="Santidrian Yebra-Pimentel E."/>
            <person name="Kuhl H."/>
            <person name="Dirks R.P."/>
            <person name="Guessner J."/>
            <person name="Wuertz S."/>
            <person name="Du K."/>
            <person name="Schartl M."/>
        </authorList>
    </citation>
    <scope>NUCLEOTIDE SEQUENCE</scope>
    <source>
        <strain evidence="1">STURGEONOMICS-FGT-2020</strain>
        <tissue evidence="1">Whole blood</tissue>
    </source>
</reference>
<keyword evidence="2" id="KW-1185">Reference proteome</keyword>
<comment type="caution">
    <text evidence="1">The sequence shown here is derived from an EMBL/GenBank/DDBJ whole genome shotgun (WGS) entry which is preliminary data.</text>
</comment>
<dbReference type="Proteomes" id="UP001230051">
    <property type="component" value="Unassembled WGS sequence"/>
</dbReference>
<accession>A0AAD8D4A1</accession>
<organism evidence="1 2">
    <name type="scientific">Acipenser oxyrinchus oxyrinchus</name>
    <dbReference type="NCBI Taxonomy" id="40147"/>
    <lineage>
        <taxon>Eukaryota</taxon>
        <taxon>Metazoa</taxon>
        <taxon>Chordata</taxon>
        <taxon>Craniata</taxon>
        <taxon>Vertebrata</taxon>
        <taxon>Euteleostomi</taxon>
        <taxon>Actinopterygii</taxon>
        <taxon>Chondrostei</taxon>
        <taxon>Acipenseriformes</taxon>
        <taxon>Acipenseridae</taxon>
        <taxon>Acipenser</taxon>
    </lineage>
</organism>
<dbReference type="AlphaFoldDB" id="A0AAD8D4A1"/>
<name>A0AAD8D4A1_ACIOX</name>
<protein>
    <submittedName>
        <fullName evidence="1">Coiled-coil domain-containing protein 137</fullName>
    </submittedName>
</protein>
<sequence>MCFTTVPGKINCRGGDEGAAPDLLDGHAPGRGYWLSKTLARLKMMLEERECVVKAYRDLKKIKHERLHSNTASLKRLQNLK</sequence>
<evidence type="ECO:0000313" key="1">
    <source>
        <dbReference type="EMBL" id="KAK1162295.1"/>
    </source>
</evidence>
<evidence type="ECO:0000313" key="2">
    <source>
        <dbReference type="Proteomes" id="UP001230051"/>
    </source>
</evidence>
<gene>
    <name evidence="1" type="ORF">AOXY_G18671</name>
</gene>
<dbReference type="EMBL" id="JAGXEW010000017">
    <property type="protein sequence ID" value="KAK1162295.1"/>
    <property type="molecule type" value="Genomic_DNA"/>
</dbReference>
<proteinExistence type="predicted"/>